<evidence type="ECO:0000256" key="1">
    <source>
        <dbReference type="SAM" id="MobiDB-lite"/>
    </source>
</evidence>
<name>A0A4P6Q0H2_9ACTN</name>
<feature type="domain" description="HD-GYP" evidence="3">
    <location>
        <begin position="226"/>
        <end position="421"/>
    </location>
</feature>
<organism evidence="4 5">
    <name type="scientific">Streptomonospora litoralis</name>
    <dbReference type="NCBI Taxonomy" id="2498135"/>
    <lineage>
        <taxon>Bacteria</taxon>
        <taxon>Bacillati</taxon>
        <taxon>Actinomycetota</taxon>
        <taxon>Actinomycetes</taxon>
        <taxon>Streptosporangiales</taxon>
        <taxon>Nocardiopsidaceae</taxon>
        <taxon>Streptomonospora</taxon>
    </lineage>
</organism>
<feature type="region of interest" description="Disordered" evidence="1">
    <location>
        <begin position="415"/>
        <end position="450"/>
    </location>
</feature>
<sequence>MRALPIAARVYIGLVVLSAVAVIVIGPHAGIDPATLALVVVLYVVTESISTTMHNSKAGISPSAAASLAAVVLVGPIGAAAGALCSAPFVLRRQNIVKRLFNGGQLALVGYAAGHAFLALGGGIGAPDRTDFPWILVPFCAALVVYGVANALLMGCLMWCLGVVHLQPPRRVRWRTLATLEGASLGYGMLGLFIAAVWGVIGAPAILLVLLPLFIARWAFDQCIAEQRAHEATLATLCQAVETKDYYTRGHCMRVSRGAGMIAQQLGMHAERVQTIRYAGMLHDVGKLGVPTKVLQKPDKLTEEEFAAIQLHPMRGYEIVREIGFLDEALAGIMHHHERMDGRGYPMGLAGTDIPEFARIISVADAFDCMTSTRSYRKARSIEEAFAELRRGSGTQFDPTMVAALITAVDRDGWELPDAVEPPGDDSAVVAQQDHDDPSVPLRVAGEAER</sequence>
<dbReference type="Proteomes" id="UP000292235">
    <property type="component" value="Chromosome"/>
</dbReference>
<keyword evidence="2" id="KW-1133">Transmembrane helix</keyword>
<dbReference type="KEGG" id="strr:EKD16_04315"/>
<dbReference type="Pfam" id="PF13487">
    <property type="entry name" value="HD_5"/>
    <property type="match status" value="1"/>
</dbReference>
<dbReference type="SMART" id="SM00471">
    <property type="entry name" value="HDc"/>
    <property type="match status" value="1"/>
</dbReference>
<feature type="transmembrane region" description="Helical" evidence="2">
    <location>
        <begin position="185"/>
        <end position="215"/>
    </location>
</feature>
<gene>
    <name evidence="4" type="primary">rpfG</name>
    <name evidence="4" type="ORF">EKD16_04315</name>
</gene>
<dbReference type="PANTHER" id="PTHR43155:SF2">
    <property type="entry name" value="CYCLIC DI-GMP PHOSPHODIESTERASE PA4108"/>
    <property type="match status" value="1"/>
</dbReference>
<dbReference type="EMBL" id="CP036455">
    <property type="protein sequence ID" value="QBI52671.1"/>
    <property type="molecule type" value="Genomic_DNA"/>
</dbReference>
<evidence type="ECO:0000256" key="2">
    <source>
        <dbReference type="SAM" id="Phobius"/>
    </source>
</evidence>
<dbReference type="PROSITE" id="PS51832">
    <property type="entry name" value="HD_GYP"/>
    <property type="match status" value="1"/>
</dbReference>
<dbReference type="InterPro" id="IPR006675">
    <property type="entry name" value="HDIG_dom"/>
</dbReference>
<dbReference type="RefSeq" id="WP_242677226.1">
    <property type="nucleotide sequence ID" value="NZ_CP036455.1"/>
</dbReference>
<evidence type="ECO:0000259" key="3">
    <source>
        <dbReference type="PROSITE" id="PS51832"/>
    </source>
</evidence>
<dbReference type="InterPro" id="IPR037522">
    <property type="entry name" value="HD_GYP_dom"/>
</dbReference>
<keyword evidence="2" id="KW-0472">Membrane</keyword>
<dbReference type="InterPro" id="IPR003607">
    <property type="entry name" value="HD/PDEase_dom"/>
</dbReference>
<dbReference type="PANTHER" id="PTHR43155">
    <property type="entry name" value="CYCLIC DI-GMP PHOSPHODIESTERASE PA4108-RELATED"/>
    <property type="match status" value="1"/>
</dbReference>
<feature type="transmembrane region" description="Helical" evidence="2">
    <location>
        <begin position="132"/>
        <end position="164"/>
    </location>
</feature>
<keyword evidence="5" id="KW-1185">Reference proteome</keyword>
<keyword evidence="4" id="KW-0378">Hydrolase</keyword>
<feature type="transmembrane region" description="Helical" evidence="2">
    <location>
        <begin position="65"/>
        <end position="91"/>
    </location>
</feature>
<keyword evidence="2" id="KW-0812">Transmembrane</keyword>
<protein>
    <submittedName>
        <fullName evidence="4">Cyclic di-GMP phosphodiesterase response regulator RpfG</fullName>
        <ecNumber evidence="4">3.1.4.52</ecNumber>
    </submittedName>
</protein>
<dbReference type="CDD" id="cd00077">
    <property type="entry name" value="HDc"/>
    <property type="match status" value="1"/>
</dbReference>
<dbReference type="Gene3D" id="1.10.3210.10">
    <property type="entry name" value="Hypothetical protein af1432"/>
    <property type="match status" value="1"/>
</dbReference>
<dbReference type="SUPFAM" id="SSF109604">
    <property type="entry name" value="HD-domain/PDEase-like"/>
    <property type="match status" value="1"/>
</dbReference>
<reference evidence="4 5" key="1">
    <citation type="submission" date="2019-02" db="EMBL/GenBank/DDBJ databases">
        <authorList>
            <person name="Khodamoradi S."/>
            <person name="Hahnke R.L."/>
            <person name="Kaempfer P."/>
            <person name="Schumann P."/>
            <person name="Rohde M."/>
            <person name="Steinert M."/>
            <person name="Luzhetskyy A."/>
            <person name="Wink J."/>
            <person name="Ruckert C."/>
        </authorList>
    </citation>
    <scope>NUCLEOTIDE SEQUENCE [LARGE SCALE GENOMIC DNA]</scope>
    <source>
        <strain evidence="4 5">M2</strain>
    </source>
</reference>
<dbReference type="AlphaFoldDB" id="A0A4P6Q0H2"/>
<dbReference type="NCBIfam" id="TIGR00277">
    <property type="entry name" value="HDIG"/>
    <property type="match status" value="1"/>
</dbReference>
<evidence type="ECO:0000313" key="4">
    <source>
        <dbReference type="EMBL" id="QBI52671.1"/>
    </source>
</evidence>
<proteinExistence type="predicted"/>
<feature type="transmembrane region" description="Helical" evidence="2">
    <location>
        <begin position="103"/>
        <end position="126"/>
    </location>
</feature>
<dbReference type="EC" id="3.1.4.52" evidence="4"/>
<dbReference type="GO" id="GO:0071111">
    <property type="term" value="F:cyclic-guanylate-specific phosphodiesterase activity"/>
    <property type="evidence" value="ECO:0007669"/>
    <property type="project" value="UniProtKB-EC"/>
</dbReference>
<evidence type="ECO:0000313" key="5">
    <source>
        <dbReference type="Proteomes" id="UP000292235"/>
    </source>
</evidence>
<accession>A0A4P6Q0H2</accession>
<feature type="transmembrane region" description="Helical" evidence="2">
    <location>
        <begin position="12"/>
        <end position="45"/>
    </location>
</feature>